<dbReference type="AlphaFoldDB" id="A0A565AW77"/>
<dbReference type="InterPro" id="IPR000961">
    <property type="entry name" value="AGC-kinase_C"/>
</dbReference>
<sequence>MHLFFFTASEEGENKSSSSSLVANLDMTIPSTVDYYYTRSSDTWDMIRLMINTKQCALVSRCDHDDVQHKVLTLGGGDIKNLSWRQIEDNNNTGPYVPSTKGICINGIVYYGATRPNFDKVRSF</sequence>
<keyword evidence="3" id="KW-0547">Nucleotide-binding</keyword>
<dbReference type="GO" id="GO:0005524">
    <property type="term" value="F:ATP binding"/>
    <property type="evidence" value="ECO:0007669"/>
    <property type="project" value="UniProtKB-KW"/>
</dbReference>
<evidence type="ECO:0000256" key="3">
    <source>
        <dbReference type="ARBA" id="ARBA00022741"/>
    </source>
</evidence>
<dbReference type="OrthoDB" id="1108608at2759"/>
<gene>
    <name evidence="7" type="ORF">ANE_LOCUS4042</name>
</gene>
<evidence type="ECO:0000259" key="6">
    <source>
        <dbReference type="PROSITE" id="PS51285"/>
    </source>
</evidence>
<evidence type="ECO:0000256" key="5">
    <source>
        <dbReference type="ARBA" id="ARBA00022840"/>
    </source>
</evidence>
<dbReference type="EMBL" id="CABITT030000002">
    <property type="protein sequence ID" value="VVA93597.1"/>
    <property type="molecule type" value="Genomic_DNA"/>
</dbReference>
<evidence type="ECO:0000256" key="1">
    <source>
        <dbReference type="ARBA" id="ARBA00022527"/>
    </source>
</evidence>
<evidence type="ECO:0000313" key="7">
    <source>
        <dbReference type="EMBL" id="VVA93597.1"/>
    </source>
</evidence>
<dbReference type="GO" id="GO:0004674">
    <property type="term" value="F:protein serine/threonine kinase activity"/>
    <property type="evidence" value="ECO:0007669"/>
    <property type="project" value="UniProtKB-KW"/>
</dbReference>
<evidence type="ECO:0000256" key="4">
    <source>
        <dbReference type="ARBA" id="ARBA00022777"/>
    </source>
</evidence>
<keyword evidence="8" id="KW-1185">Reference proteome</keyword>
<evidence type="ECO:0000313" key="8">
    <source>
        <dbReference type="Proteomes" id="UP000489600"/>
    </source>
</evidence>
<name>A0A565AW77_9BRAS</name>
<dbReference type="PROSITE" id="PS51285">
    <property type="entry name" value="AGC_KINASE_CTER"/>
    <property type="match status" value="1"/>
</dbReference>
<accession>A0A565AW77</accession>
<comment type="caution">
    <text evidence="7">The sequence shown here is derived from an EMBL/GenBank/DDBJ whole genome shotgun (WGS) entry which is preliminary data.</text>
</comment>
<dbReference type="Pfam" id="PF08268">
    <property type="entry name" value="FBA_3"/>
    <property type="match status" value="1"/>
</dbReference>
<keyword evidence="4" id="KW-0418">Kinase</keyword>
<dbReference type="InterPro" id="IPR013187">
    <property type="entry name" value="F-box-assoc_dom_typ3"/>
</dbReference>
<reference evidence="7" key="1">
    <citation type="submission" date="2019-07" db="EMBL/GenBank/DDBJ databases">
        <authorList>
            <person name="Dittberner H."/>
        </authorList>
    </citation>
    <scope>NUCLEOTIDE SEQUENCE [LARGE SCALE GENOMIC DNA]</scope>
</reference>
<organism evidence="7 8">
    <name type="scientific">Arabis nemorensis</name>
    <dbReference type="NCBI Taxonomy" id="586526"/>
    <lineage>
        <taxon>Eukaryota</taxon>
        <taxon>Viridiplantae</taxon>
        <taxon>Streptophyta</taxon>
        <taxon>Embryophyta</taxon>
        <taxon>Tracheophyta</taxon>
        <taxon>Spermatophyta</taxon>
        <taxon>Magnoliopsida</taxon>
        <taxon>eudicotyledons</taxon>
        <taxon>Gunneridae</taxon>
        <taxon>Pentapetalae</taxon>
        <taxon>rosids</taxon>
        <taxon>malvids</taxon>
        <taxon>Brassicales</taxon>
        <taxon>Brassicaceae</taxon>
        <taxon>Arabideae</taxon>
        <taxon>Arabis</taxon>
    </lineage>
</organism>
<keyword evidence="2" id="KW-0808">Transferase</keyword>
<protein>
    <recommendedName>
        <fullName evidence="6">AGC-kinase C-terminal domain-containing protein</fullName>
    </recommendedName>
</protein>
<dbReference type="Proteomes" id="UP000489600">
    <property type="component" value="Unassembled WGS sequence"/>
</dbReference>
<keyword evidence="1" id="KW-0723">Serine/threonine-protein kinase</keyword>
<feature type="domain" description="AGC-kinase C-terminal" evidence="6">
    <location>
        <begin position="80"/>
        <end position="124"/>
    </location>
</feature>
<proteinExistence type="predicted"/>
<evidence type="ECO:0000256" key="2">
    <source>
        <dbReference type="ARBA" id="ARBA00022679"/>
    </source>
</evidence>
<keyword evidence="5" id="KW-0067">ATP-binding</keyword>